<organism evidence="1 2">
    <name type="scientific">Plodia interpunctella granulovirus</name>
    <dbReference type="NCBI Taxonomy" id="262175"/>
    <lineage>
        <taxon>Viruses</taxon>
        <taxon>Viruses incertae sedis</taxon>
        <taxon>Naldaviricetes</taxon>
        <taxon>Lefavirales</taxon>
        <taxon>Baculoviridae</taxon>
        <taxon>Betabaculovirus</taxon>
        <taxon>Betabaculovirus plinterpunctellae</taxon>
    </lineage>
</organism>
<dbReference type="GeneID" id="30685119"/>
<dbReference type="Proteomes" id="UP000204293">
    <property type="component" value="Segment"/>
</dbReference>
<evidence type="ECO:0000313" key="2">
    <source>
        <dbReference type="Proteomes" id="UP000204293"/>
    </source>
</evidence>
<sequence length="177" mass="20513">MKFNRFIYFSCTQFISDTLQIQITSNDILCHSFVTGVIRIDANFLSSLHKVSSKLFSDVIRCILPFWLLIVRSLCCSSVPGFNPLISIHATPSARGLVYSYFISPGRTNRDVARNSLRPPTLMWMFCSCSTLGVIISFPLIQKIIKIFLLWYSYVRHDRRAALNFFLYSYSLSLQWW</sequence>
<dbReference type="EMBL" id="KX151395">
    <property type="protein sequence ID" value="APO13999.1"/>
    <property type="molecule type" value="Genomic_DNA"/>
</dbReference>
<dbReference type="RefSeq" id="YP_009330247.1">
    <property type="nucleotide sequence ID" value="NC_032255.1"/>
</dbReference>
<evidence type="ECO:0000313" key="1">
    <source>
        <dbReference type="EMBL" id="APO13999.1"/>
    </source>
</evidence>
<accession>A0A1L5JH73</accession>
<reference evidence="1 2" key="1">
    <citation type="submission" date="2016-04" db="EMBL/GenBank/DDBJ databases">
        <title>Sequence analysis of the Plodia interpunctella granulovirus genome: Discovery of an unusual inhibitor-of-apoptosis (IAP) gene.</title>
        <authorList>
            <person name="Harrison R.L."/>
            <person name="Rowley D.L."/>
            <person name="Funk C.J."/>
        </authorList>
    </citation>
    <scope>NUCLEOTIDE SEQUENCE [LARGE SCALE GENOMIC DNA]</scope>
    <source>
        <strain evidence="1">Cambridge</strain>
    </source>
</reference>
<name>A0A1L5JH73_9BBAC</name>
<dbReference type="KEGG" id="vg:30685119"/>
<keyword evidence="2" id="KW-1185">Reference proteome</keyword>
<proteinExistence type="predicted"/>
<protein>
    <submittedName>
        <fullName evidence="1">ORF115</fullName>
    </submittedName>
</protein>